<keyword evidence="2" id="KW-1185">Reference proteome</keyword>
<evidence type="ECO:0000313" key="2">
    <source>
        <dbReference type="Proteomes" id="UP001202248"/>
    </source>
</evidence>
<dbReference type="SUPFAM" id="SSF46785">
    <property type="entry name" value="Winged helix' DNA-binding domain"/>
    <property type="match status" value="1"/>
</dbReference>
<dbReference type="RefSeq" id="WP_240831565.1">
    <property type="nucleotide sequence ID" value="NZ_JAKWBL010000004.1"/>
</dbReference>
<organism evidence="1 2">
    <name type="scientific">Niabella ginsengisoli</name>
    <dbReference type="NCBI Taxonomy" id="522298"/>
    <lineage>
        <taxon>Bacteria</taxon>
        <taxon>Pseudomonadati</taxon>
        <taxon>Bacteroidota</taxon>
        <taxon>Chitinophagia</taxon>
        <taxon>Chitinophagales</taxon>
        <taxon>Chitinophagaceae</taxon>
        <taxon>Niabella</taxon>
    </lineage>
</organism>
<evidence type="ECO:0008006" key="3">
    <source>
        <dbReference type="Google" id="ProtNLM"/>
    </source>
</evidence>
<evidence type="ECO:0000313" key="1">
    <source>
        <dbReference type="EMBL" id="MCH5599520.1"/>
    </source>
</evidence>
<dbReference type="Proteomes" id="UP001202248">
    <property type="component" value="Unassembled WGS sequence"/>
</dbReference>
<reference evidence="1 2" key="1">
    <citation type="submission" date="2022-02" db="EMBL/GenBank/DDBJ databases">
        <authorList>
            <person name="Min J."/>
        </authorList>
    </citation>
    <scope>NUCLEOTIDE SEQUENCE [LARGE SCALE GENOMIC DNA]</scope>
    <source>
        <strain evidence="1 2">GR10-1</strain>
    </source>
</reference>
<dbReference type="Gene3D" id="1.10.10.10">
    <property type="entry name" value="Winged helix-like DNA-binding domain superfamily/Winged helix DNA-binding domain"/>
    <property type="match status" value="1"/>
</dbReference>
<proteinExistence type="predicted"/>
<dbReference type="InterPro" id="IPR036388">
    <property type="entry name" value="WH-like_DNA-bd_sf"/>
</dbReference>
<gene>
    <name evidence="1" type="ORF">MKP09_17230</name>
</gene>
<name>A0ABS9SMB6_9BACT</name>
<dbReference type="EMBL" id="JAKWBL010000004">
    <property type="protein sequence ID" value="MCH5599520.1"/>
    <property type="molecule type" value="Genomic_DNA"/>
</dbReference>
<dbReference type="InterPro" id="IPR036390">
    <property type="entry name" value="WH_DNA-bd_sf"/>
</dbReference>
<protein>
    <recommendedName>
        <fullName evidence="3">MarR family transcriptional regulator</fullName>
    </recommendedName>
</protein>
<accession>A0ABS9SMB6</accession>
<sequence>MVEVRITEKGLQLLTKLDDIDQEMSTFLSNITEQEATIISNLLDKMHTKT</sequence>
<comment type="caution">
    <text evidence="1">The sequence shown here is derived from an EMBL/GenBank/DDBJ whole genome shotgun (WGS) entry which is preliminary data.</text>
</comment>